<evidence type="ECO:0000256" key="1">
    <source>
        <dbReference type="SAM" id="MobiDB-lite"/>
    </source>
</evidence>
<name>A0A4U7BAP2_9PEZI</name>
<accession>A0A4U7BAP2</accession>
<feature type="compositionally biased region" description="Low complexity" evidence="1">
    <location>
        <begin position="217"/>
        <end position="226"/>
    </location>
</feature>
<dbReference type="EMBL" id="PTQR01000018">
    <property type="protein sequence ID" value="TKX26056.1"/>
    <property type="molecule type" value="Genomic_DNA"/>
</dbReference>
<gene>
    <name evidence="2" type="ORF">C1H76_1672</name>
</gene>
<dbReference type="Proteomes" id="UP000308133">
    <property type="component" value="Unassembled WGS sequence"/>
</dbReference>
<feature type="compositionally biased region" description="Basic and acidic residues" evidence="1">
    <location>
        <begin position="227"/>
        <end position="245"/>
    </location>
</feature>
<comment type="caution">
    <text evidence="2">The sequence shown here is derived from an EMBL/GenBank/DDBJ whole genome shotgun (WGS) entry which is preliminary data.</text>
</comment>
<protein>
    <submittedName>
        <fullName evidence="2">Uncharacterized protein</fullName>
    </submittedName>
</protein>
<evidence type="ECO:0000313" key="3">
    <source>
        <dbReference type="Proteomes" id="UP000308133"/>
    </source>
</evidence>
<proteinExistence type="predicted"/>
<sequence length="245" mass="27712">MVFQQTNSYDCGILAVLNGIGIMIESVPPDDVDTTLVRIILRHLLEAQPPDLSEHLATYRSRAERDGSSLEPDDAATPTSTRYHKYISGQFETRLQRERSTADTAKWLQDALHNLHQLRTEKTKLADMMQARATLINMFGPEDNVVQGLDNRIATSQTLLDSLDDGSVNFPYQTARIESCMRALGDIRLQATRNSKRQERMGIDAEREGRSLLESLEQEQAAATKAAQDREERIRQTKDRLGQKK</sequence>
<feature type="region of interest" description="Disordered" evidence="1">
    <location>
        <begin position="217"/>
        <end position="245"/>
    </location>
</feature>
<evidence type="ECO:0000313" key="2">
    <source>
        <dbReference type="EMBL" id="TKX26056.1"/>
    </source>
</evidence>
<reference evidence="2 3" key="1">
    <citation type="submission" date="2018-02" db="EMBL/GenBank/DDBJ databases">
        <title>Draft genome sequences of Elsinoe sp., causing black scab on jojoba.</title>
        <authorList>
            <person name="Stodart B."/>
            <person name="Jeffress S."/>
            <person name="Ash G."/>
            <person name="Arun Chinnappa K."/>
        </authorList>
    </citation>
    <scope>NUCLEOTIDE SEQUENCE [LARGE SCALE GENOMIC DNA]</scope>
    <source>
        <strain evidence="2 3">Hillstone_2</strain>
    </source>
</reference>
<dbReference type="AlphaFoldDB" id="A0A4U7BAP2"/>
<feature type="region of interest" description="Disordered" evidence="1">
    <location>
        <begin position="60"/>
        <end position="79"/>
    </location>
</feature>
<organism evidence="2 3">
    <name type="scientific">Elsinoe australis</name>
    <dbReference type="NCBI Taxonomy" id="40998"/>
    <lineage>
        <taxon>Eukaryota</taxon>
        <taxon>Fungi</taxon>
        <taxon>Dikarya</taxon>
        <taxon>Ascomycota</taxon>
        <taxon>Pezizomycotina</taxon>
        <taxon>Dothideomycetes</taxon>
        <taxon>Dothideomycetidae</taxon>
        <taxon>Myriangiales</taxon>
        <taxon>Elsinoaceae</taxon>
        <taxon>Elsinoe</taxon>
    </lineage>
</organism>